<dbReference type="SUPFAM" id="SSF90123">
    <property type="entry name" value="ABC transporter transmembrane region"/>
    <property type="match status" value="2"/>
</dbReference>
<dbReference type="FunFam" id="3.40.50.300:FF:000838">
    <property type="entry name" value="ABC multidrug transporter (Eurofung)"/>
    <property type="match status" value="1"/>
</dbReference>
<feature type="domain" description="ABC transporter" evidence="10">
    <location>
        <begin position="1199"/>
        <end position="1434"/>
    </location>
</feature>
<dbReference type="Gene3D" id="3.40.50.300">
    <property type="entry name" value="P-loop containing nucleotide triphosphate hydrolases"/>
    <property type="match status" value="2"/>
</dbReference>
<keyword evidence="6 9" id="KW-1133">Transmembrane helix</keyword>
<keyword evidence="3 9" id="KW-0812">Transmembrane</keyword>
<feature type="transmembrane region" description="Helical" evidence="9">
    <location>
        <begin position="1052"/>
        <end position="1069"/>
    </location>
</feature>
<comment type="subcellular location">
    <subcellularLocation>
        <location evidence="1">Membrane</location>
        <topology evidence="1">Multi-pass membrane protein</topology>
    </subcellularLocation>
</comment>
<evidence type="ECO:0000256" key="2">
    <source>
        <dbReference type="ARBA" id="ARBA00022448"/>
    </source>
</evidence>
<feature type="transmembrane region" description="Helical" evidence="9">
    <location>
        <begin position="70"/>
        <end position="93"/>
    </location>
</feature>
<dbReference type="GO" id="GO:0016887">
    <property type="term" value="F:ATP hydrolysis activity"/>
    <property type="evidence" value="ECO:0007669"/>
    <property type="project" value="InterPro"/>
</dbReference>
<protein>
    <submittedName>
        <fullName evidence="12">P-loop containing nucleoside triphosphate hydrolase protein</fullName>
    </submittedName>
</protein>
<feature type="transmembrane region" description="Helical" evidence="9">
    <location>
        <begin position="124"/>
        <end position="143"/>
    </location>
</feature>
<feature type="transmembrane region" description="Helical" evidence="9">
    <location>
        <begin position="155"/>
        <end position="173"/>
    </location>
</feature>
<keyword evidence="8" id="KW-0325">Glycoprotein</keyword>
<accession>A0AAD6XZU2</accession>
<dbReference type="InterPro" id="IPR044746">
    <property type="entry name" value="ABCC_6TM_D1"/>
</dbReference>
<dbReference type="InterPro" id="IPR050173">
    <property type="entry name" value="ABC_transporter_C-like"/>
</dbReference>
<evidence type="ECO:0000313" key="12">
    <source>
        <dbReference type="EMBL" id="KAJ7103976.1"/>
    </source>
</evidence>
<keyword evidence="4" id="KW-0547">Nucleotide-binding</keyword>
<feature type="transmembrane region" description="Helical" evidence="9">
    <location>
        <begin position="42"/>
        <end position="58"/>
    </location>
</feature>
<feature type="transmembrane region" description="Helical" evidence="9">
    <location>
        <begin position="99"/>
        <end position="117"/>
    </location>
</feature>
<keyword evidence="2" id="KW-0813">Transport</keyword>
<dbReference type="SMART" id="SM00382">
    <property type="entry name" value="AAA"/>
    <property type="match status" value="2"/>
</dbReference>
<evidence type="ECO:0000259" key="11">
    <source>
        <dbReference type="PROSITE" id="PS50929"/>
    </source>
</evidence>
<proteinExistence type="predicted"/>
<dbReference type="PROSITE" id="PS50929">
    <property type="entry name" value="ABC_TM1F"/>
    <property type="match status" value="2"/>
</dbReference>
<keyword evidence="12" id="KW-0378">Hydrolase</keyword>
<reference evidence="12" key="1">
    <citation type="submission" date="2023-03" db="EMBL/GenBank/DDBJ databases">
        <title>Massive genome expansion in bonnet fungi (Mycena s.s.) driven by repeated elements and novel gene families across ecological guilds.</title>
        <authorList>
            <consortium name="Lawrence Berkeley National Laboratory"/>
            <person name="Harder C.B."/>
            <person name="Miyauchi S."/>
            <person name="Viragh M."/>
            <person name="Kuo A."/>
            <person name="Thoen E."/>
            <person name="Andreopoulos B."/>
            <person name="Lu D."/>
            <person name="Skrede I."/>
            <person name="Drula E."/>
            <person name="Henrissat B."/>
            <person name="Morin E."/>
            <person name="Kohler A."/>
            <person name="Barry K."/>
            <person name="LaButti K."/>
            <person name="Morin E."/>
            <person name="Salamov A."/>
            <person name="Lipzen A."/>
            <person name="Mereny Z."/>
            <person name="Hegedus B."/>
            <person name="Baldrian P."/>
            <person name="Stursova M."/>
            <person name="Weitz H."/>
            <person name="Taylor A."/>
            <person name="Grigoriev I.V."/>
            <person name="Nagy L.G."/>
            <person name="Martin F."/>
            <person name="Kauserud H."/>
        </authorList>
    </citation>
    <scope>NUCLEOTIDE SEQUENCE</scope>
    <source>
        <strain evidence="12">CBHHK173m</strain>
    </source>
</reference>
<evidence type="ECO:0000256" key="4">
    <source>
        <dbReference type="ARBA" id="ARBA00022741"/>
    </source>
</evidence>
<feature type="transmembrane region" description="Helical" evidence="9">
    <location>
        <begin position="407"/>
        <end position="428"/>
    </location>
</feature>
<dbReference type="EMBL" id="JARJCN010000001">
    <property type="protein sequence ID" value="KAJ7103976.1"/>
    <property type="molecule type" value="Genomic_DNA"/>
</dbReference>
<evidence type="ECO:0000313" key="13">
    <source>
        <dbReference type="Proteomes" id="UP001222325"/>
    </source>
</evidence>
<dbReference type="Pfam" id="PF00005">
    <property type="entry name" value="ABC_tran"/>
    <property type="match status" value="2"/>
</dbReference>
<evidence type="ECO:0000259" key="10">
    <source>
        <dbReference type="PROSITE" id="PS50893"/>
    </source>
</evidence>
<dbReference type="CDD" id="cd18580">
    <property type="entry name" value="ABC_6TM_ABCC_D2"/>
    <property type="match status" value="1"/>
</dbReference>
<sequence>MEVSVTLSWLPAFLPAHSFHVHGLSASGFSSLNVPEATDRIVLAGLIAIGVLLSRIIANTRVPRCLARQLDILLALKALVGSLYIGAAVTILASTGREWVLPGVAVAAAITFFGASISEHYHSIAPSTFTTLYAIFGAALYGYTARELDMQAQPVFFYANSTVAVCLSVLIILESTSKQRLLISTDPPPAYESTLSFLVKPFFPHLIPLLVIGSKRRIRLPELRDIPLQLRADPATETLLAALARGDTKSKRYLFKSTFSAFGTQFLGPVIPRLLVITGTFAQVTLVEQMILFVSDQSLPTVRGSFLIATYFFVYVSLTVADYVYGETLNAFMVLYGSALTGSIYSKTLRLTSMAARAVGQGAATTYMSVDVEKVTTGFQTFQDLWAAGVTVLVACVMLWFKAGYVVLAPLLYIITLISATSTVGTFVGPAQKAWLAAIDIRIKLLASVLGQLLPVKLGAYEPALERRINALRQHETRALRRFLLLVCTAGTISNMGANGSFLVTLTAYVAMRAKGWGALPPLDASRIFTLYTIVNILNSPLNMIGQRLPQLFASLASLERIQSFLKLPEKAEHAHEPDVEPALVDVSDAGSNSSSVDVSLIGCTFGWDDKTQVLNDITLELAPRELHMVVGSVASGKSSLLMSILGETRLVEGVMNVNARKIALASQTPFIFPATLRDNILLDSAFDAPFYEQVVDACGLRQDIDALPHRDLGKLGDRGTTLSGGQRQRLAVARAVYAQADLVLLDDVFSALDGETEAHVFASLFGPNGMLRGTTTVLVTHGIHHLSSADKVIVMAAGTITHFGSFEQVRQAGATLALASTAAADADAHGVQTTATQNASTGEATVVDEEREEEEAWSAEQASRRGAYAFYAKCTGYVRTSGMLALMTLWSSISVFALWYLSRFASADVNLGRWVAGYGAIVTANLASLALAEGYFAYTVGTFTAPNIHTVELGGVMASPISWITKTPMGRILNRFSQDLQVADREFPFAFLNFGMNLLGMLGTFMFIALAAPLVAFALPVLGALGFYVLQFYLITSKQLRRLELGSKSPLYTLFGTTVSGLITVRAYRAQGYFQAQNAAFINESQGALHHRLAGQLFLRILMLWFQTILACSVAILTVWMRDRTSAAPLGVALSSLVSLGMALTHLLTSFASVETGSIAIDRIEEYARLQAEEQPDKSDETAPSRNRFSAWPSAGRLVFSDFSMRYRDDLPPALKNLSFELDGGQKLGICGRTGSGKSSTVLSLFRGIDQHLVTGSISIDGVDIATIPLKSLRESMSIVTQDPFLWHGTVRENLDVNNERTDAEIWDALALVEMSDAVCALYDKLDHLVVDEESFSKGQRQLLCLARALLRNKKIIVLDESTSSMDHITDEKIRRVVDSKMKGFTVIAIAHRISTIVNYDKILVLDNGSIAEFDAPQALLSKPGSRFARLAASQGIYHPAFVPNGAAVKGMSNGAAMTVTDDLLEI</sequence>
<dbReference type="PROSITE" id="PS00211">
    <property type="entry name" value="ABC_TRANSPORTER_1"/>
    <property type="match status" value="2"/>
</dbReference>
<comment type="caution">
    <text evidence="12">The sequence shown here is derived from an EMBL/GenBank/DDBJ whole genome shotgun (WGS) entry which is preliminary data.</text>
</comment>
<dbReference type="Proteomes" id="UP001222325">
    <property type="component" value="Unassembled WGS sequence"/>
</dbReference>
<dbReference type="PROSITE" id="PS50893">
    <property type="entry name" value="ABC_TRANSPORTER_2"/>
    <property type="match status" value="2"/>
</dbReference>
<dbReference type="PANTHER" id="PTHR24223">
    <property type="entry name" value="ATP-BINDING CASSETTE SUB-FAMILY C"/>
    <property type="match status" value="1"/>
</dbReference>
<keyword evidence="7 9" id="KW-0472">Membrane</keyword>
<feature type="transmembrane region" description="Helical" evidence="9">
    <location>
        <begin position="483"/>
        <end position="512"/>
    </location>
</feature>
<feature type="transmembrane region" description="Helical" evidence="9">
    <location>
        <begin position="384"/>
        <end position="401"/>
    </location>
</feature>
<feature type="domain" description="ABC transporter" evidence="10">
    <location>
        <begin position="599"/>
        <end position="823"/>
    </location>
</feature>
<feature type="domain" description="ABC transmembrane type-1" evidence="11">
    <location>
        <begin position="257"/>
        <end position="554"/>
    </location>
</feature>
<name>A0AAD6XZU2_9AGAR</name>
<dbReference type="Gene3D" id="1.20.1560.10">
    <property type="entry name" value="ABC transporter type 1, transmembrane domain"/>
    <property type="match status" value="2"/>
</dbReference>
<dbReference type="CDD" id="cd03250">
    <property type="entry name" value="ABCC_MRP_domain1"/>
    <property type="match status" value="1"/>
</dbReference>
<dbReference type="CDD" id="cd18579">
    <property type="entry name" value="ABC_6TM_ABCC_D1"/>
    <property type="match status" value="1"/>
</dbReference>
<evidence type="ECO:0000256" key="9">
    <source>
        <dbReference type="SAM" id="Phobius"/>
    </source>
</evidence>
<evidence type="ECO:0000256" key="3">
    <source>
        <dbReference type="ARBA" id="ARBA00022692"/>
    </source>
</evidence>
<evidence type="ECO:0000256" key="5">
    <source>
        <dbReference type="ARBA" id="ARBA00022840"/>
    </source>
</evidence>
<dbReference type="InterPro" id="IPR011527">
    <property type="entry name" value="ABC1_TM_dom"/>
</dbReference>
<keyword evidence="5" id="KW-0067">ATP-binding</keyword>
<gene>
    <name evidence="12" type="ORF">B0H15DRAFT_543</name>
</gene>
<keyword evidence="13" id="KW-1185">Reference proteome</keyword>
<evidence type="ECO:0000256" key="7">
    <source>
        <dbReference type="ARBA" id="ARBA00023136"/>
    </source>
</evidence>
<dbReference type="GO" id="GO:0005524">
    <property type="term" value="F:ATP binding"/>
    <property type="evidence" value="ECO:0007669"/>
    <property type="project" value="UniProtKB-KW"/>
</dbReference>
<feature type="transmembrane region" description="Helical" evidence="9">
    <location>
        <begin position="306"/>
        <end position="325"/>
    </location>
</feature>
<dbReference type="InterPro" id="IPR036640">
    <property type="entry name" value="ABC1_TM_sf"/>
</dbReference>
<dbReference type="InterPro" id="IPR003593">
    <property type="entry name" value="AAA+_ATPase"/>
</dbReference>
<dbReference type="InterPro" id="IPR027417">
    <property type="entry name" value="P-loop_NTPase"/>
</dbReference>
<dbReference type="SUPFAM" id="SSF52540">
    <property type="entry name" value="P-loop containing nucleoside triphosphate hydrolases"/>
    <property type="match status" value="2"/>
</dbReference>
<feature type="transmembrane region" description="Helical" evidence="9">
    <location>
        <begin position="884"/>
        <end position="903"/>
    </location>
</feature>
<feature type="transmembrane region" description="Helical" evidence="9">
    <location>
        <begin position="1006"/>
        <end position="1031"/>
    </location>
</feature>
<dbReference type="InterPro" id="IPR044726">
    <property type="entry name" value="ABCC_6TM_D2"/>
</dbReference>
<feature type="transmembrane region" description="Helical" evidence="9">
    <location>
        <begin position="1098"/>
        <end position="1121"/>
    </location>
</feature>
<dbReference type="InterPro" id="IPR017871">
    <property type="entry name" value="ABC_transporter-like_CS"/>
</dbReference>
<evidence type="ECO:0000256" key="6">
    <source>
        <dbReference type="ARBA" id="ARBA00022989"/>
    </source>
</evidence>
<dbReference type="CDD" id="cd03244">
    <property type="entry name" value="ABCC_MRP_domain2"/>
    <property type="match status" value="1"/>
</dbReference>
<organism evidence="12 13">
    <name type="scientific">Mycena belliarum</name>
    <dbReference type="NCBI Taxonomy" id="1033014"/>
    <lineage>
        <taxon>Eukaryota</taxon>
        <taxon>Fungi</taxon>
        <taxon>Dikarya</taxon>
        <taxon>Basidiomycota</taxon>
        <taxon>Agaricomycotina</taxon>
        <taxon>Agaricomycetes</taxon>
        <taxon>Agaricomycetidae</taxon>
        <taxon>Agaricales</taxon>
        <taxon>Marasmiineae</taxon>
        <taxon>Mycenaceae</taxon>
        <taxon>Mycena</taxon>
    </lineage>
</organism>
<dbReference type="InterPro" id="IPR003439">
    <property type="entry name" value="ABC_transporter-like_ATP-bd"/>
</dbReference>
<dbReference type="GO" id="GO:0140359">
    <property type="term" value="F:ABC-type transporter activity"/>
    <property type="evidence" value="ECO:0007669"/>
    <property type="project" value="InterPro"/>
</dbReference>
<dbReference type="PANTHER" id="PTHR24223:SF399">
    <property type="entry name" value="ABC TRANSPORTER ATNG"/>
    <property type="match status" value="1"/>
</dbReference>
<dbReference type="GO" id="GO:0016020">
    <property type="term" value="C:membrane"/>
    <property type="evidence" value="ECO:0007669"/>
    <property type="project" value="UniProtKB-SubCell"/>
</dbReference>
<evidence type="ECO:0000256" key="1">
    <source>
        <dbReference type="ARBA" id="ARBA00004141"/>
    </source>
</evidence>
<dbReference type="Pfam" id="PF00664">
    <property type="entry name" value="ABC_membrane"/>
    <property type="match status" value="2"/>
</dbReference>
<feature type="transmembrane region" description="Helical" evidence="9">
    <location>
        <begin position="915"/>
        <end position="939"/>
    </location>
</feature>
<evidence type="ECO:0000256" key="8">
    <source>
        <dbReference type="ARBA" id="ARBA00023180"/>
    </source>
</evidence>
<feature type="domain" description="ABC transmembrane type-1" evidence="11">
    <location>
        <begin position="883"/>
        <end position="1157"/>
    </location>
</feature>